<dbReference type="GeneID" id="25274508"/>
<dbReference type="OrthoDB" id="348458at2759"/>
<feature type="compositionally biased region" description="Low complexity" evidence="1">
    <location>
        <begin position="457"/>
        <end position="470"/>
    </location>
</feature>
<reference evidence="2" key="2">
    <citation type="submission" date="2013-10" db="EMBL/GenBank/DDBJ databases">
        <authorList>
            <person name="Aslett M."/>
        </authorList>
    </citation>
    <scope>NUCLEOTIDE SEQUENCE</scope>
    <source>
        <strain evidence="2">Houghton</strain>
    </source>
</reference>
<evidence type="ECO:0000256" key="1">
    <source>
        <dbReference type="SAM" id="MobiDB-lite"/>
    </source>
</evidence>
<feature type="compositionally biased region" description="Polar residues" evidence="1">
    <location>
        <begin position="419"/>
        <end position="428"/>
    </location>
</feature>
<evidence type="ECO:0000313" key="2">
    <source>
        <dbReference type="EMBL" id="CDI82044.1"/>
    </source>
</evidence>
<dbReference type="Proteomes" id="UP000018050">
    <property type="component" value="Unassembled WGS sequence"/>
</dbReference>
<dbReference type="EMBL" id="HG671979">
    <property type="protein sequence ID" value="CDI82044.1"/>
    <property type="molecule type" value="Genomic_DNA"/>
</dbReference>
<gene>
    <name evidence="2" type="ORF">EAH_00064380</name>
</gene>
<dbReference type="AlphaFoldDB" id="U6GTZ9"/>
<organism evidence="2 3">
    <name type="scientific">Eimeria acervulina</name>
    <name type="common">Coccidian parasite</name>
    <dbReference type="NCBI Taxonomy" id="5801"/>
    <lineage>
        <taxon>Eukaryota</taxon>
        <taxon>Sar</taxon>
        <taxon>Alveolata</taxon>
        <taxon>Apicomplexa</taxon>
        <taxon>Conoidasida</taxon>
        <taxon>Coccidia</taxon>
        <taxon>Eucoccidiorida</taxon>
        <taxon>Eimeriorina</taxon>
        <taxon>Eimeriidae</taxon>
        <taxon>Eimeria</taxon>
    </lineage>
</organism>
<dbReference type="RefSeq" id="XP_013248422.1">
    <property type="nucleotide sequence ID" value="XM_013392968.1"/>
</dbReference>
<evidence type="ECO:0000313" key="3">
    <source>
        <dbReference type="Proteomes" id="UP000018050"/>
    </source>
</evidence>
<sequence>MHAQPSSEVGIGMALHFIGERSLWSSETKKPFVPRRNDSPFFTRIKGRRGHRHFPLHPMTFAALAVVATAYLLLRCSVQFGDSKKPKGITRLLSAAEDEGRDPAGPCAPAGVEERALIAVGGELLGEEQVLDRAKRYASGLAKVVQESRSAFLQLPTPLSVKGFTNMLRLSVLEMAALCSLLEPIRRQSLLQAVDSIKSELILFRSLLASKRKVRASVRHIDCLHEFLQELPKMDFEGTSMSPADRLLKLAQLVSLQQAALAQVQHCVRLLAVCCRKRTGSPPEDTAVEYVGALHTTSELRRRHVFQDILLSRWLRQKHSEGSHFGLAAPRVIQTITETPQKPHDELLKELLNTPLGLRYQQKSSGALEQAGIEAGAQGLGTPLATEARAGQSETPSPPKSLGSPEGFAEPGQPAEAVSSVSFGTSARTAERPWPSESPLPQVTRQLETHRTALTNASAEPPASSTSTWAIGDAGEATMGPMPQAQPPNVPHTWVGGASEEQTGLQAIDETRPADLANQGRPGNHAPGPPGNHAPGPPVLLPMFPSVPGGAFPQMQSSAQQYSSGESPFDVSRAFDIWSFDDPSTGQAAMQYLLGGLGMPVDLPVASSSWRLPAPQSGVSSQGHRGSERPWPPFRGVAVGEPVEEMNDEYSAPAAHVAVTLFSSTSVDLSGGLHQPNAASR</sequence>
<keyword evidence="3" id="KW-1185">Reference proteome</keyword>
<proteinExistence type="predicted"/>
<feature type="region of interest" description="Disordered" evidence="1">
    <location>
        <begin position="386"/>
        <end position="441"/>
    </location>
</feature>
<protein>
    <submittedName>
        <fullName evidence="2">Uncharacterized protein</fullName>
    </submittedName>
</protein>
<dbReference type="VEuPathDB" id="ToxoDB:EAH_00064380"/>
<name>U6GTZ9_EIMAC</name>
<reference evidence="2" key="1">
    <citation type="submission" date="2013-10" db="EMBL/GenBank/DDBJ databases">
        <title>Genomic analysis of the causative agents of coccidiosis in chickens.</title>
        <authorList>
            <person name="Reid A.J."/>
            <person name="Blake D."/>
            <person name="Billington K."/>
            <person name="Browne H."/>
            <person name="Dunn M."/>
            <person name="Hung S."/>
            <person name="Kawahara F."/>
            <person name="Miranda-Saavedra D."/>
            <person name="Mourier T."/>
            <person name="Nagra H."/>
            <person name="Otto T.D."/>
            <person name="Rawlings N."/>
            <person name="Sanchez A."/>
            <person name="Sanders M."/>
            <person name="Subramaniam C."/>
            <person name="Tay Y."/>
            <person name="Dear P."/>
            <person name="Doerig C."/>
            <person name="Gruber A."/>
            <person name="Parkinson J."/>
            <person name="Shirley M."/>
            <person name="Wan K.L."/>
            <person name="Berriman M."/>
            <person name="Tomley F."/>
            <person name="Pain A."/>
        </authorList>
    </citation>
    <scope>NUCLEOTIDE SEQUENCE</scope>
    <source>
        <strain evidence="2">Houghton</strain>
    </source>
</reference>
<feature type="region of interest" description="Disordered" evidence="1">
    <location>
        <begin position="614"/>
        <end position="633"/>
    </location>
</feature>
<accession>U6GTZ9</accession>
<feature type="compositionally biased region" description="Pro residues" evidence="1">
    <location>
        <begin position="527"/>
        <end position="540"/>
    </location>
</feature>
<feature type="region of interest" description="Disordered" evidence="1">
    <location>
        <begin position="455"/>
        <end position="496"/>
    </location>
</feature>
<feature type="region of interest" description="Disordered" evidence="1">
    <location>
        <begin position="515"/>
        <end position="540"/>
    </location>
</feature>